<protein>
    <recommendedName>
        <fullName evidence="3">Myb/SANT-like domain-containing protein</fullName>
    </recommendedName>
</protein>
<gene>
    <name evidence="1" type="ORF">NCGR_LOCUS59972</name>
</gene>
<comment type="caution">
    <text evidence="1">The sequence shown here is derived from an EMBL/GenBank/DDBJ whole genome shotgun (WGS) entry which is preliminary data.</text>
</comment>
<keyword evidence="2" id="KW-1185">Reference proteome</keyword>
<proteinExistence type="predicted"/>
<dbReference type="EMBL" id="CAJGYO010000018">
    <property type="protein sequence ID" value="CAD6335874.1"/>
    <property type="molecule type" value="Genomic_DNA"/>
</dbReference>
<evidence type="ECO:0008006" key="3">
    <source>
        <dbReference type="Google" id="ProtNLM"/>
    </source>
</evidence>
<reference evidence="1" key="1">
    <citation type="submission" date="2020-10" db="EMBL/GenBank/DDBJ databases">
        <authorList>
            <person name="Han B."/>
            <person name="Lu T."/>
            <person name="Zhao Q."/>
            <person name="Huang X."/>
            <person name="Zhao Y."/>
        </authorList>
    </citation>
    <scope>NUCLEOTIDE SEQUENCE</scope>
</reference>
<evidence type="ECO:0000313" key="2">
    <source>
        <dbReference type="Proteomes" id="UP000604825"/>
    </source>
</evidence>
<evidence type="ECO:0000313" key="1">
    <source>
        <dbReference type="EMBL" id="CAD6335874.1"/>
    </source>
</evidence>
<dbReference type="OrthoDB" id="686674at2759"/>
<dbReference type="PANTHER" id="PTHR47127">
    <property type="entry name" value="10A19I.15"/>
    <property type="match status" value="1"/>
</dbReference>
<dbReference type="AlphaFoldDB" id="A0A811S496"/>
<accession>A0A811S496</accession>
<dbReference type="Proteomes" id="UP000604825">
    <property type="component" value="Unassembled WGS sequence"/>
</dbReference>
<organism evidence="1 2">
    <name type="scientific">Miscanthus lutarioriparius</name>
    <dbReference type="NCBI Taxonomy" id="422564"/>
    <lineage>
        <taxon>Eukaryota</taxon>
        <taxon>Viridiplantae</taxon>
        <taxon>Streptophyta</taxon>
        <taxon>Embryophyta</taxon>
        <taxon>Tracheophyta</taxon>
        <taxon>Spermatophyta</taxon>
        <taxon>Magnoliopsida</taxon>
        <taxon>Liliopsida</taxon>
        <taxon>Poales</taxon>
        <taxon>Poaceae</taxon>
        <taxon>PACMAD clade</taxon>
        <taxon>Panicoideae</taxon>
        <taxon>Andropogonodae</taxon>
        <taxon>Andropogoneae</taxon>
        <taxon>Saccharinae</taxon>
        <taxon>Miscanthus</taxon>
    </lineage>
</organism>
<name>A0A811S496_9POAL</name>
<sequence length="286" mass="31348">MDADLIRMAEFVGATDMAAVAGAGPAGAVTAPVVVDVGADAPEIVSDGSRADKCFKDKDVNHVAKALQEYCGEAVSPTQVYNHLRKWRQKWARVVKLKDLAGALFDHDVNAIMLEPEHYIGHYKDHPKDAQFLNTPIRFYTEMVSIFGSSMANGRFALGSSEPLGVINVDNVAAKIEGHGFTTAADVKASPEMGEGSKATELLTSTVGVKRKRGNFTSTLRETRPAHVDPDLYLALMEMAGFTTEALIVAYTYLLENKALGRDFVNMAISHRDIWLRNYLAKNYYM</sequence>